<evidence type="ECO:0000313" key="3">
    <source>
        <dbReference type="EMBL" id="TCP48470.1"/>
    </source>
</evidence>
<dbReference type="PRINTS" id="PR00469">
    <property type="entry name" value="PNDRDTASEII"/>
</dbReference>
<dbReference type="AlphaFoldDB" id="A0A4R2QGW1"/>
<dbReference type="InterPro" id="IPR051691">
    <property type="entry name" value="Metab_Enz_Cyan_OpOx_G3PDH"/>
</dbReference>
<dbReference type="PANTHER" id="PTHR42949:SF3">
    <property type="entry name" value="ANAEROBIC GLYCEROL-3-PHOSPHATE DEHYDROGENASE SUBUNIT B"/>
    <property type="match status" value="1"/>
</dbReference>
<dbReference type="Gene3D" id="3.50.50.60">
    <property type="entry name" value="FAD/NAD(P)-binding domain"/>
    <property type="match status" value="2"/>
</dbReference>
<sequence>MTAARARLEPDVAIVGGGPAGLRAARELAPAVSGAVLVLDRESRAGGIPRHCAHTGFGIRDERRMFGGPAYATRMVRAAERAGAVLRSSAMVTGWSATGGLEVTSPDGLFEVHARAVVVATGARERPRSARMIPGDRADGVYTTGYLQNMVHLQERAVGRRAVIVGSELVSWSAVLTLRHAGCETVLMTSEQPRVEAYSLFSLPGKHLLRVPVRTSTRVTRIIGSPRVRAVEIEESPSGNRTTIPCDTVVLTGDWIPDNELFRSAGIALDPATRGPVVDTELRTDRPGLFAAGNVLHPVDTADIAALDGVQVAAGVLDYLAEQRRDGQHVRITADQPLRWIAPMIQRVGARPPARKRLLAWVDGYVPFPKVVARQGGRVIAQRRLPWPAVPGRVFRIPSEMLSGARPDGGEVRISLG</sequence>
<dbReference type="Pfam" id="PF07992">
    <property type="entry name" value="Pyr_redox_2"/>
    <property type="match status" value="1"/>
</dbReference>
<feature type="domain" description="FAD/NAD(P)-binding" evidence="2">
    <location>
        <begin position="11"/>
        <end position="306"/>
    </location>
</feature>
<protein>
    <submittedName>
        <fullName evidence="3">Thioredoxin reductase</fullName>
    </submittedName>
</protein>
<keyword evidence="1" id="KW-0560">Oxidoreductase</keyword>
<dbReference type="OrthoDB" id="5287468at2"/>
<dbReference type="InterPro" id="IPR036188">
    <property type="entry name" value="FAD/NAD-bd_sf"/>
</dbReference>
<evidence type="ECO:0000313" key="4">
    <source>
        <dbReference type="Proteomes" id="UP000294911"/>
    </source>
</evidence>
<dbReference type="SUPFAM" id="SSF51905">
    <property type="entry name" value="FAD/NAD(P)-binding domain"/>
    <property type="match status" value="1"/>
</dbReference>
<evidence type="ECO:0000256" key="1">
    <source>
        <dbReference type="ARBA" id="ARBA00023002"/>
    </source>
</evidence>
<organism evidence="3 4">
    <name type="scientific">Tamaricihabitans halophyticus</name>
    <dbReference type="NCBI Taxonomy" id="1262583"/>
    <lineage>
        <taxon>Bacteria</taxon>
        <taxon>Bacillati</taxon>
        <taxon>Actinomycetota</taxon>
        <taxon>Actinomycetes</taxon>
        <taxon>Pseudonocardiales</taxon>
        <taxon>Pseudonocardiaceae</taxon>
        <taxon>Tamaricihabitans</taxon>
    </lineage>
</organism>
<dbReference type="RefSeq" id="WP_132878754.1">
    <property type="nucleotide sequence ID" value="NZ_SLXQ01000010.1"/>
</dbReference>
<dbReference type="EMBL" id="SLXQ01000010">
    <property type="protein sequence ID" value="TCP48470.1"/>
    <property type="molecule type" value="Genomic_DNA"/>
</dbReference>
<dbReference type="PRINTS" id="PR00368">
    <property type="entry name" value="FADPNR"/>
</dbReference>
<dbReference type="PANTHER" id="PTHR42949">
    <property type="entry name" value="ANAEROBIC GLYCEROL-3-PHOSPHATE DEHYDROGENASE SUBUNIT B"/>
    <property type="match status" value="1"/>
</dbReference>
<reference evidence="3 4" key="1">
    <citation type="submission" date="2019-03" db="EMBL/GenBank/DDBJ databases">
        <title>Genomic Encyclopedia of Type Strains, Phase IV (KMG-IV): sequencing the most valuable type-strain genomes for metagenomic binning, comparative biology and taxonomic classification.</title>
        <authorList>
            <person name="Goeker M."/>
        </authorList>
    </citation>
    <scope>NUCLEOTIDE SEQUENCE [LARGE SCALE GENOMIC DNA]</scope>
    <source>
        <strain evidence="3 4">DSM 45765</strain>
    </source>
</reference>
<dbReference type="Proteomes" id="UP000294911">
    <property type="component" value="Unassembled WGS sequence"/>
</dbReference>
<comment type="caution">
    <text evidence="3">The sequence shown here is derived from an EMBL/GenBank/DDBJ whole genome shotgun (WGS) entry which is preliminary data.</text>
</comment>
<dbReference type="GO" id="GO:0016491">
    <property type="term" value="F:oxidoreductase activity"/>
    <property type="evidence" value="ECO:0007669"/>
    <property type="project" value="UniProtKB-KW"/>
</dbReference>
<evidence type="ECO:0000259" key="2">
    <source>
        <dbReference type="Pfam" id="PF07992"/>
    </source>
</evidence>
<gene>
    <name evidence="3" type="ORF">EV191_11027</name>
</gene>
<dbReference type="InterPro" id="IPR023753">
    <property type="entry name" value="FAD/NAD-binding_dom"/>
</dbReference>
<name>A0A4R2QGW1_9PSEU</name>
<accession>A0A4R2QGW1</accession>
<proteinExistence type="predicted"/>
<keyword evidence="4" id="KW-1185">Reference proteome</keyword>